<dbReference type="PANTHER" id="PTHR43877">
    <property type="entry name" value="AMINOALKYLPHOSPHONATE N-ACETYLTRANSFERASE-RELATED-RELATED"/>
    <property type="match status" value="1"/>
</dbReference>
<dbReference type="PROSITE" id="PS51186">
    <property type="entry name" value="GNAT"/>
    <property type="match status" value="1"/>
</dbReference>
<accession>A0ABV8Q678</accession>
<keyword evidence="1 4" id="KW-0808">Transferase</keyword>
<evidence type="ECO:0000259" key="3">
    <source>
        <dbReference type="PROSITE" id="PS51186"/>
    </source>
</evidence>
<dbReference type="SUPFAM" id="SSF55729">
    <property type="entry name" value="Acyl-CoA N-acyltransferases (Nat)"/>
    <property type="match status" value="1"/>
</dbReference>
<dbReference type="Proteomes" id="UP001595900">
    <property type="component" value="Unassembled WGS sequence"/>
</dbReference>
<feature type="domain" description="N-acetyltransferase" evidence="3">
    <location>
        <begin position="7"/>
        <end position="160"/>
    </location>
</feature>
<keyword evidence="2 4" id="KW-0012">Acyltransferase</keyword>
<dbReference type="RefSeq" id="WP_390228083.1">
    <property type="nucleotide sequence ID" value="NZ_JBHSCN010000004.1"/>
</dbReference>
<dbReference type="Gene3D" id="3.40.630.30">
    <property type="match status" value="1"/>
</dbReference>
<protein>
    <submittedName>
        <fullName evidence="4">GNAT family N-acetyltransferase</fullName>
        <ecNumber evidence="4">2.3.1.-</ecNumber>
    </submittedName>
</protein>
<dbReference type="InterPro" id="IPR016181">
    <property type="entry name" value="Acyl_CoA_acyltransferase"/>
</dbReference>
<evidence type="ECO:0000256" key="1">
    <source>
        <dbReference type="ARBA" id="ARBA00022679"/>
    </source>
</evidence>
<dbReference type="EMBL" id="JBHSCN010000004">
    <property type="protein sequence ID" value="MFC4243103.1"/>
    <property type="molecule type" value="Genomic_DNA"/>
</dbReference>
<comment type="caution">
    <text evidence="4">The sequence shown here is derived from an EMBL/GenBank/DDBJ whole genome shotgun (WGS) entry which is preliminary data.</text>
</comment>
<proteinExistence type="predicted"/>
<gene>
    <name evidence="4" type="ORF">ACFOYW_06935</name>
</gene>
<evidence type="ECO:0000256" key="2">
    <source>
        <dbReference type="ARBA" id="ARBA00023315"/>
    </source>
</evidence>
<dbReference type="InterPro" id="IPR050832">
    <property type="entry name" value="Bact_Acetyltransf"/>
</dbReference>
<dbReference type="Pfam" id="PF00583">
    <property type="entry name" value="Acetyltransf_1"/>
    <property type="match status" value="1"/>
</dbReference>
<dbReference type="GO" id="GO:0016746">
    <property type="term" value="F:acyltransferase activity"/>
    <property type="evidence" value="ECO:0007669"/>
    <property type="project" value="UniProtKB-KW"/>
</dbReference>
<sequence>MPYESVPVTDDRAQALLTEYFSYREATFPHARGYVTTLPSAGAFTPPTGEFVLAVGEDGVEYGCGAVRRLDDEVLGGRPRSIWEVKHLWVREAGRGAGAGRALLAELERRARDFGAETVVLDTNASLTAANALYASSGYASIPPYNDNGNATTWYRKDLTTR</sequence>
<evidence type="ECO:0000313" key="5">
    <source>
        <dbReference type="Proteomes" id="UP001595900"/>
    </source>
</evidence>
<dbReference type="EC" id="2.3.1.-" evidence="4"/>
<dbReference type="PANTHER" id="PTHR43877:SF2">
    <property type="entry name" value="AMINOALKYLPHOSPHONATE N-ACETYLTRANSFERASE-RELATED"/>
    <property type="match status" value="1"/>
</dbReference>
<reference evidence="5" key="1">
    <citation type="journal article" date="2019" name="Int. J. Syst. Evol. Microbiol.">
        <title>The Global Catalogue of Microorganisms (GCM) 10K type strain sequencing project: providing services to taxonomists for standard genome sequencing and annotation.</title>
        <authorList>
            <consortium name="The Broad Institute Genomics Platform"/>
            <consortium name="The Broad Institute Genome Sequencing Center for Infectious Disease"/>
            <person name="Wu L."/>
            <person name="Ma J."/>
        </authorList>
    </citation>
    <scope>NUCLEOTIDE SEQUENCE [LARGE SCALE GENOMIC DNA]</scope>
    <source>
        <strain evidence="5">CGMCC 1.10363</strain>
    </source>
</reference>
<organism evidence="4 5">
    <name type="scientific">Gryllotalpicola reticulitermitis</name>
    <dbReference type="NCBI Taxonomy" id="1184153"/>
    <lineage>
        <taxon>Bacteria</taxon>
        <taxon>Bacillati</taxon>
        <taxon>Actinomycetota</taxon>
        <taxon>Actinomycetes</taxon>
        <taxon>Micrococcales</taxon>
        <taxon>Microbacteriaceae</taxon>
        <taxon>Gryllotalpicola</taxon>
    </lineage>
</organism>
<keyword evidence="5" id="KW-1185">Reference proteome</keyword>
<name>A0ABV8Q678_9MICO</name>
<dbReference type="InterPro" id="IPR000182">
    <property type="entry name" value="GNAT_dom"/>
</dbReference>
<evidence type="ECO:0000313" key="4">
    <source>
        <dbReference type="EMBL" id="MFC4243103.1"/>
    </source>
</evidence>